<protein>
    <recommendedName>
        <fullName evidence="4">ADP-ribosylhydrolase ARH3</fullName>
        <ecNumber evidence="2">3.2.1.143</ecNumber>
    </recommendedName>
    <alternativeName>
        <fullName evidence="5">ADP-ribose glycohydrolase ARH3</fullName>
    </alternativeName>
    <alternativeName>
        <fullName evidence="6">ADP-ribosylhydrolase 3</fullName>
    </alternativeName>
    <alternativeName>
        <fullName evidence="9">O-acetyl-ADP-ribose deacetylase ARH3</fullName>
    </alternativeName>
    <alternativeName>
        <fullName evidence="10">Poly(ADP-ribose) glycohydrolase ARH3</fullName>
    </alternativeName>
    <alternativeName>
        <fullName evidence="8">[Protein ADP-ribosylarginine] hydrolase-like protein 2</fullName>
    </alternativeName>
    <alternativeName>
        <fullName evidence="7">[Protein ADP-ribosylserine] hydrolase</fullName>
    </alternativeName>
</protein>
<dbReference type="AlphaFoldDB" id="A0A699QI16"/>
<dbReference type="InterPro" id="IPR005502">
    <property type="entry name" value="Ribosyl_crysJ1"/>
</dbReference>
<dbReference type="SUPFAM" id="SSF101478">
    <property type="entry name" value="ADP-ribosylglycohydrolase"/>
    <property type="match status" value="1"/>
</dbReference>
<gene>
    <name evidence="12" type="ORF">Tci_838115</name>
</gene>
<feature type="non-terminal residue" evidence="12">
    <location>
        <position position="115"/>
    </location>
</feature>
<dbReference type="Pfam" id="PF03747">
    <property type="entry name" value="ADP_ribosyl_GH"/>
    <property type="match status" value="1"/>
</dbReference>
<accession>A0A699QI16</accession>
<dbReference type="InterPro" id="IPR036705">
    <property type="entry name" value="Ribosyl_crysJ1_sf"/>
</dbReference>
<comment type="catalytic activity">
    <reaction evidence="11">
        <text>alpha-NAD(+) + H2O = ADP-D-ribose + nicotinamide + H(+)</text>
        <dbReference type="Rhea" id="RHEA:68792"/>
        <dbReference type="ChEBI" id="CHEBI:15377"/>
        <dbReference type="ChEBI" id="CHEBI:15378"/>
        <dbReference type="ChEBI" id="CHEBI:17154"/>
        <dbReference type="ChEBI" id="CHEBI:57967"/>
        <dbReference type="ChEBI" id="CHEBI:77017"/>
    </reaction>
</comment>
<evidence type="ECO:0000256" key="5">
    <source>
        <dbReference type="ARBA" id="ARBA00042398"/>
    </source>
</evidence>
<evidence type="ECO:0000256" key="9">
    <source>
        <dbReference type="ARBA" id="ARBA00043187"/>
    </source>
</evidence>
<evidence type="ECO:0000313" key="12">
    <source>
        <dbReference type="EMBL" id="GFC66145.1"/>
    </source>
</evidence>
<keyword evidence="3" id="KW-0378">Hydrolase</keyword>
<comment type="caution">
    <text evidence="12">The sequence shown here is derived from an EMBL/GenBank/DDBJ whole genome shotgun (WGS) entry which is preliminary data.</text>
</comment>
<dbReference type="PANTHER" id="PTHR16222:SF24">
    <property type="entry name" value="ADP-RIBOSYLHYDROLASE ARH3"/>
    <property type="match status" value="1"/>
</dbReference>
<name>A0A699QI16_TANCI</name>
<evidence type="ECO:0000256" key="4">
    <source>
        <dbReference type="ARBA" id="ARBA00041057"/>
    </source>
</evidence>
<evidence type="ECO:0000256" key="6">
    <source>
        <dbReference type="ARBA" id="ARBA00042471"/>
    </source>
</evidence>
<evidence type="ECO:0000256" key="8">
    <source>
        <dbReference type="ARBA" id="ARBA00042850"/>
    </source>
</evidence>
<evidence type="ECO:0000256" key="10">
    <source>
        <dbReference type="ARBA" id="ARBA00043193"/>
    </source>
</evidence>
<dbReference type="InterPro" id="IPR050792">
    <property type="entry name" value="ADP-ribosylglycohydrolase"/>
</dbReference>
<dbReference type="GO" id="GO:0004649">
    <property type="term" value="F:poly(ADP-ribose) glycohydrolase activity"/>
    <property type="evidence" value="ECO:0007669"/>
    <property type="project" value="UniProtKB-EC"/>
</dbReference>
<evidence type="ECO:0000256" key="1">
    <source>
        <dbReference type="ARBA" id="ARBA00010702"/>
    </source>
</evidence>
<dbReference type="EMBL" id="BKCJ011009797">
    <property type="protein sequence ID" value="GFC66145.1"/>
    <property type="molecule type" value="Genomic_DNA"/>
</dbReference>
<evidence type="ECO:0000256" key="3">
    <source>
        <dbReference type="ARBA" id="ARBA00022801"/>
    </source>
</evidence>
<evidence type="ECO:0000256" key="11">
    <source>
        <dbReference type="ARBA" id="ARBA00049015"/>
    </source>
</evidence>
<sequence>MPAQLAASLADAYGQGLFTGLGASTLKALRELRAGGHWSQVGRGGDYSAGNGAAMRSAPFAFWEQYSLAELSDFCQITHRHSDAYAGALAVVLAIRAILAGHWTGAEPLLELLLP</sequence>
<dbReference type="EC" id="3.2.1.143" evidence="2"/>
<evidence type="ECO:0000256" key="7">
    <source>
        <dbReference type="ARBA" id="ARBA00042722"/>
    </source>
</evidence>
<proteinExistence type="inferred from homology"/>
<evidence type="ECO:0000256" key="2">
    <source>
        <dbReference type="ARBA" id="ARBA00012255"/>
    </source>
</evidence>
<reference evidence="12" key="1">
    <citation type="journal article" date="2019" name="Sci. Rep.">
        <title>Draft genome of Tanacetum cinerariifolium, the natural source of mosquito coil.</title>
        <authorList>
            <person name="Yamashiro T."/>
            <person name="Shiraishi A."/>
            <person name="Satake H."/>
            <person name="Nakayama K."/>
        </authorList>
    </citation>
    <scope>NUCLEOTIDE SEQUENCE</scope>
</reference>
<organism evidence="12">
    <name type="scientific">Tanacetum cinerariifolium</name>
    <name type="common">Dalmatian daisy</name>
    <name type="synonym">Chrysanthemum cinerariifolium</name>
    <dbReference type="NCBI Taxonomy" id="118510"/>
    <lineage>
        <taxon>Eukaryota</taxon>
        <taxon>Viridiplantae</taxon>
        <taxon>Streptophyta</taxon>
        <taxon>Embryophyta</taxon>
        <taxon>Tracheophyta</taxon>
        <taxon>Spermatophyta</taxon>
        <taxon>Magnoliopsida</taxon>
        <taxon>eudicotyledons</taxon>
        <taxon>Gunneridae</taxon>
        <taxon>Pentapetalae</taxon>
        <taxon>asterids</taxon>
        <taxon>campanulids</taxon>
        <taxon>Asterales</taxon>
        <taxon>Asteraceae</taxon>
        <taxon>Asteroideae</taxon>
        <taxon>Anthemideae</taxon>
        <taxon>Anthemidinae</taxon>
        <taxon>Tanacetum</taxon>
    </lineage>
</organism>
<dbReference type="PANTHER" id="PTHR16222">
    <property type="entry name" value="ADP-RIBOSYLGLYCOHYDROLASE"/>
    <property type="match status" value="1"/>
</dbReference>
<comment type="similarity">
    <text evidence="1">Belongs to the ADP-ribosylglycohydrolase family.</text>
</comment>
<dbReference type="Gene3D" id="1.10.4080.10">
    <property type="entry name" value="ADP-ribosylation/Crystallin J1"/>
    <property type="match status" value="1"/>
</dbReference>